<name>A0A8J4Q060_9MYCE</name>
<feature type="compositionally biased region" description="Low complexity" evidence="1">
    <location>
        <begin position="183"/>
        <end position="196"/>
    </location>
</feature>
<reference evidence="3" key="1">
    <citation type="submission" date="2020-01" db="EMBL/GenBank/DDBJ databases">
        <title>Development of genomics and gene disruption for Polysphondylium violaceum indicates a role for the polyketide synthase stlB in stalk morphogenesis.</title>
        <authorList>
            <person name="Narita B."/>
            <person name="Kawabe Y."/>
            <person name="Kin K."/>
            <person name="Saito T."/>
            <person name="Gibbs R."/>
            <person name="Kuspa A."/>
            <person name="Muzny D."/>
            <person name="Queller D."/>
            <person name="Richards S."/>
            <person name="Strassman J."/>
            <person name="Sucgang R."/>
            <person name="Worley K."/>
            <person name="Schaap P."/>
        </authorList>
    </citation>
    <scope>NUCLEOTIDE SEQUENCE</scope>
    <source>
        <strain evidence="3">QSvi11</strain>
    </source>
</reference>
<feature type="region of interest" description="Disordered" evidence="1">
    <location>
        <begin position="180"/>
        <end position="208"/>
    </location>
</feature>
<keyword evidence="2" id="KW-1133">Transmembrane helix</keyword>
<evidence type="ECO:0000313" key="4">
    <source>
        <dbReference type="Proteomes" id="UP000695562"/>
    </source>
</evidence>
<evidence type="ECO:0008006" key="5">
    <source>
        <dbReference type="Google" id="ProtNLM"/>
    </source>
</evidence>
<evidence type="ECO:0000313" key="3">
    <source>
        <dbReference type="EMBL" id="KAF2076237.1"/>
    </source>
</evidence>
<proteinExistence type="predicted"/>
<keyword evidence="4" id="KW-1185">Reference proteome</keyword>
<organism evidence="3 4">
    <name type="scientific">Polysphondylium violaceum</name>
    <dbReference type="NCBI Taxonomy" id="133409"/>
    <lineage>
        <taxon>Eukaryota</taxon>
        <taxon>Amoebozoa</taxon>
        <taxon>Evosea</taxon>
        <taxon>Eumycetozoa</taxon>
        <taxon>Dictyostelia</taxon>
        <taxon>Dictyosteliales</taxon>
        <taxon>Dictyosteliaceae</taxon>
        <taxon>Polysphondylium</taxon>
    </lineage>
</organism>
<accession>A0A8J4Q060</accession>
<evidence type="ECO:0000256" key="1">
    <source>
        <dbReference type="SAM" id="MobiDB-lite"/>
    </source>
</evidence>
<dbReference type="EMBL" id="AJWJ01000068">
    <property type="protein sequence ID" value="KAF2076237.1"/>
    <property type="molecule type" value="Genomic_DNA"/>
</dbReference>
<feature type="transmembrane region" description="Helical" evidence="2">
    <location>
        <begin position="107"/>
        <end position="125"/>
    </location>
</feature>
<sequence length="208" mass="24355">MEEIDNNDNIVEQQQKDENEFQLDRFTDIYLRFEAFLYLLMGLGGLVFPSTMIGVFNQYESTDPYKEMFNSLCTMYTLFLSIVSLYQSISVFFILSSKTKDKAHTLITMNLLLSSFLIVFNYWIFKKNSQLYTEDGLYNFFISFALSVADFIILFSLTKLKSVLGFFRLIKKETIKYKKSKMNNNNNNNNNNSNNSAGNRKKPTKKFK</sequence>
<protein>
    <recommendedName>
        <fullName evidence="5">Transmembrane protein</fullName>
    </recommendedName>
</protein>
<feature type="transmembrane region" description="Helical" evidence="2">
    <location>
        <begin position="35"/>
        <end position="56"/>
    </location>
</feature>
<keyword evidence="2" id="KW-0812">Transmembrane</keyword>
<evidence type="ECO:0000256" key="2">
    <source>
        <dbReference type="SAM" id="Phobius"/>
    </source>
</evidence>
<feature type="transmembrane region" description="Helical" evidence="2">
    <location>
        <begin position="137"/>
        <end position="158"/>
    </location>
</feature>
<keyword evidence="2" id="KW-0472">Membrane</keyword>
<comment type="caution">
    <text evidence="3">The sequence shown here is derived from an EMBL/GenBank/DDBJ whole genome shotgun (WGS) entry which is preliminary data.</text>
</comment>
<dbReference type="Proteomes" id="UP000695562">
    <property type="component" value="Unassembled WGS sequence"/>
</dbReference>
<feature type="transmembrane region" description="Helical" evidence="2">
    <location>
        <begin position="76"/>
        <end position="95"/>
    </location>
</feature>
<feature type="compositionally biased region" description="Basic residues" evidence="1">
    <location>
        <begin position="199"/>
        <end position="208"/>
    </location>
</feature>
<dbReference type="AlphaFoldDB" id="A0A8J4Q060"/>
<gene>
    <name evidence="3" type="ORF">CYY_002478</name>
</gene>